<keyword evidence="1" id="KW-0802">TPR repeat</keyword>
<dbReference type="InterPro" id="IPR019734">
    <property type="entry name" value="TPR_rpt"/>
</dbReference>
<dbReference type="SMART" id="SM00028">
    <property type="entry name" value="TPR"/>
    <property type="match status" value="3"/>
</dbReference>
<dbReference type="PANTHER" id="PTHR46540:SF1">
    <property type="entry name" value="TETRATRICOPEPTIDE REPEAT PROTEIN 12"/>
    <property type="match status" value="1"/>
</dbReference>
<evidence type="ECO:0000256" key="3">
    <source>
        <dbReference type="SAM" id="MobiDB-lite"/>
    </source>
</evidence>
<dbReference type="PANTHER" id="PTHR46540">
    <property type="entry name" value="TETRATRICOPEPTIDE REPEAT PROTEIN 12"/>
    <property type="match status" value="1"/>
</dbReference>
<dbReference type="PROSITE" id="PS50005">
    <property type="entry name" value="TPR"/>
    <property type="match status" value="1"/>
</dbReference>
<dbReference type="GO" id="GO:0070286">
    <property type="term" value="P:axonemal dynein complex assembly"/>
    <property type="evidence" value="ECO:0007669"/>
    <property type="project" value="TreeGrafter"/>
</dbReference>
<feature type="region of interest" description="Disordered" evidence="3">
    <location>
        <begin position="35"/>
        <end position="70"/>
    </location>
</feature>
<dbReference type="SUPFAM" id="SSF48371">
    <property type="entry name" value="ARM repeat"/>
    <property type="match status" value="2"/>
</dbReference>
<proteinExistence type="predicted"/>
<dbReference type="SUPFAM" id="SSF48452">
    <property type="entry name" value="TPR-like"/>
    <property type="match status" value="1"/>
</dbReference>
<protein>
    <recommendedName>
        <fullName evidence="6">Protein unc-45 homolog B</fullName>
    </recommendedName>
</protein>
<sequence>MAMDEEYEDFEDRVDEVTRLITGLKDGSLPADYVDLREKEIYDRESKKQEEKDKAKREEEERSFDKLPKERQDELLRKVDELQRNKERKERLRAAFRAHQAAKADEGASREGTDYQAWDLWTPSDEEDELYESLTPNSPEFKAMEKDIDERHERLLRSRQYAERQRQLGNDYFKKRMFSKALQVYEEGISAEKANMALNANAAAACIKLGCNIQAIEHCDRVMSIADFCHENKPSTIPLRLKAHQRRAAARMALGHNIEAVRDLEAALELCGGKDGEVENQLARARRAREEEKVARRLKKAAEAAGEGDGGGDGSADSAALRDLSRLSRLSAPTRESCEELRALVSKSEDARIFARESGALSRVLHGCVEAAGGMAASALGALEAACENDQNAEYVCRYERFLDSLGRRLGCNEADRDETAAIVGLLRGLSVAEEPRKLVAAEVAGNSSSLDAVCSLAVKDAGPAVASSAMQLLGNLCLHPPFRRTLSDRVSRDWDLVEGILGVLCSPDLVSVHVSAASLLGNLCNDARVRAACAKKDGLLRTLLKECRNAKSNGKSRERLGKILGVISNLAVEGANQTALCKAGAVPKMLDLLESAPSAHAAQIASCIAKLSKDAAGARALATGGSISRLFSGLLRGSEVSEISRLPEPSRDALLRTSCNVILNAGLGTDQAADLLFPLGVFPLCKSCIGGGGGSASSDLVAGNAALCVSELARTPSGLAKLHAEGAIELIAPLTEVAHKRRGPAQKNAAIALARLAKCGEGGEYVAKLREHHAFEIIAKYVKV</sequence>
<gene>
    <name evidence="4" type="ORF">HKI87_03g18950</name>
</gene>
<dbReference type="GO" id="GO:0005737">
    <property type="term" value="C:cytoplasm"/>
    <property type="evidence" value="ECO:0007669"/>
    <property type="project" value="TreeGrafter"/>
</dbReference>
<organism evidence="4 5">
    <name type="scientific">Chloropicon roscoffensis</name>
    <dbReference type="NCBI Taxonomy" id="1461544"/>
    <lineage>
        <taxon>Eukaryota</taxon>
        <taxon>Viridiplantae</taxon>
        <taxon>Chlorophyta</taxon>
        <taxon>Chloropicophyceae</taxon>
        <taxon>Chloropicales</taxon>
        <taxon>Chloropicaceae</taxon>
        <taxon>Chloropicon</taxon>
    </lineage>
</organism>
<dbReference type="Gene3D" id="1.25.40.10">
    <property type="entry name" value="Tetratricopeptide repeat domain"/>
    <property type="match status" value="1"/>
</dbReference>
<evidence type="ECO:0000256" key="2">
    <source>
        <dbReference type="SAM" id="Coils"/>
    </source>
</evidence>
<evidence type="ECO:0000256" key="1">
    <source>
        <dbReference type="PROSITE-ProRule" id="PRU00339"/>
    </source>
</evidence>
<evidence type="ECO:0008006" key="6">
    <source>
        <dbReference type="Google" id="ProtNLM"/>
    </source>
</evidence>
<feature type="repeat" description="TPR" evidence="1">
    <location>
        <begin position="162"/>
        <end position="195"/>
    </location>
</feature>
<accession>A0AAX4P312</accession>
<dbReference type="InterPro" id="IPR043195">
    <property type="entry name" value="TTC12"/>
</dbReference>
<dbReference type="InterPro" id="IPR016024">
    <property type="entry name" value="ARM-type_fold"/>
</dbReference>
<keyword evidence="2" id="KW-0175">Coiled coil</keyword>
<dbReference type="Proteomes" id="UP001472866">
    <property type="component" value="Chromosome 03"/>
</dbReference>
<name>A0AAX4P312_9CHLO</name>
<dbReference type="EMBL" id="CP151503">
    <property type="protein sequence ID" value="WZN60366.1"/>
    <property type="molecule type" value="Genomic_DNA"/>
</dbReference>
<feature type="region of interest" description="Disordered" evidence="3">
    <location>
        <begin position="299"/>
        <end position="318"/>
    </location>
</feature>
<dbReference type="Gene3D" id="1.25.10.10">
    <property type="entry name" value="Leucine-rich Repeat Variant"/>
    <property type="match status" value="1"/>
</dbReference>
<feature type="coiled-coil region" evidence="2">
    <location>
        <begin position="72"/>
        <end position="99"/>
    </location>
</feature>
<reference evidence="4 5" key="1">
    <citation type="submission" date="2024-03" db="EMBL/GenBank/DDBJ databases">
        <title>Complete genome sequence of the green alga Chloropicon roscoffensis RCC1871.</title>
        <authorList>
            <person name="Lemieux C."/>
            <person name="Pombert J.-F."/>
            <person name="Otis C."/>
            <person name="Turmel M."/>
        </authorList>
    </citation>
    <scope>NUCLEOTIDE SEQUENCE [LARGE SCALE GENOMIC DNA]</scope>
    <source>
        <strain evidence="4 5">RCC1871</strain>
    </source>
</reference>
<dbReference type="AlphaFoldDB" id="A0AAX4P312"/>
<dbReference type="GO" id="GO:0007288">
    <property type="term" value="P:sperm axoneme assembly"/>
    <property type="evidence" value="ECO:0007669"/>
    <property type="project" value="TreeGrafter"/>
</dbReference>
<evidence type="ECO:0000313" key="5">
    <source>
        <dbReference type="Proteomes" id="UP001472866"/>
    </source>
</evidence>
<evidence type="ECO:0000313" key="4">
    <source>
        <dbReference type="EMBL" id="WZN60366.1"/>
    </source>
</evidence>
<keyword evidence="5" id="KW-1185">Reference proteome</keyword>
<dbReference type="InterPro" id="IPR011989">
    <property type="entry name" value="ARM-like"/>
</dbReference>
<dbReference type="InterPro" id="IPR011990">
    <property type="entry name" value="TPR-like_helical_dom_sf"/>
</dbReference>